<dbReference type="Gene3D" id="3.20.20.10">
    <property type="entry name" value="Alanine racemase"/>
    <property type="match status" value="1"/>
</dbReference>
<comment type="pathway">
    <text evidence="9">Amino-acid biosynthesis; L-lysine biosynthesis via DAP pathway; L-lysine from DL-2,6-diaminopimelate: step 1/1.</text>
</comment>
<dbReference type="InterPro" id="IPR029066">
    <property type="entry name" value="PLP-binding_barrel"/>
</dbReference>
<evidence type="ECO:0000259" key="13">
    <source>
        <dbReference type="Pfam" id="PF00278"/>
    </source>
</evidence>
<sequence>MATGAAFKRYFYQDAAGFLWCEGIRVQSLQEDLSRRLPRPSRSPFYLYSLAQVRDNVSRYKEALKTLPNPHILGYSFKANGNFEMLKTLRGMGCGAVTVSGNEIRLALTAGFNPDSIVYNGNGKQDWELELAVRVKCLINVDSDFDLRHVRRAADTVRQRARVLIRINPDIDPKVHPYNCTGLASSKFGLECSQLPGLLQQVHRWPEQLQLVGLHCHLGSTITDVSLFRDVVSVVSAEMESVRSQGFPDLQYLNMGGGLGIDYLRQEDSNNPSPAYLVSSIRDALTDKNICLILEPGRSIIGDAAILVTKVIGVKGNGEKRFVVTDGSMTEVIRPSLYSAYHHIQLTEPSQAEDPTERVYDVVGPVCECGDFLGKDRTIPTPHEGCGLAVFDVGAYCSSMASNYNMRIRPAEVLVDGATWRIIRRPETLDDMTRCYTGLPPDSFTTHD</sequence>
<evidence type="ECO:0000259" key="14">
    <source>
        <dbReference type="Pfam" id="PF02784"/>
    </source>
</evidence>
<keyword evidence="5" id="KW-0457">Lysine biosynthesis</keyword>
<evidence type="ECO:0000256" key="3">
    <source>
        <dbReference type="ARBA" id="ARBA00022793"/>
    </source>
</evidence>
<dbReference type="FunFam" id="3.20.20.10:FF:000003">
    <property type="entry name" value="Diaminopimelate decarboxylase"/>
    <property type="match status" value="1"/>
</dbReference>
<evidence type="ECO:0000256" key="9">
    <source>
        <dbReference type="ARBA" id="ARBA00060643"/>
    </source>
</evidence>
<evidence type="ECO:0000313" key="15">
    <source>
        <dbReference type="EMBL" id="CAH1268906.1"/>
    </source>
</evidence>
<evidence type="ECO:0000256" key="10">
    <source>
        <dbReference type="ARBA" id="ARBA00060983"/>
    </source>
</evidence>
<evidence type="ECO:0000256" key="2">
    <source>
        <dbReference type="ARBA" id="ARBA00022605"/>
    </source>
</evidence>
<keyword evidence="3" id="KW-0210">Decarboxylase</keyword>
<organism evidence="15 16">
    <name type="scientific">Branchiostoma lanceolatum</name>
    <name type="common">Common lancelet</name>
    <name type="synonym">Amphioxus lanceolatum</name>
    <dbReference type="NCBI Taxonomy" id="7740"/>
    <lineage>
        <taxon>Eukaryota</taxon>
        <taxon>Metazoa</taxon>
        <taxon>Chordata</taxon>
        <taxon>Cephalochordata</taxon>
        <taxon>Leptocardii</taxon>
        <taxon>Amphioxiformes</taxon>
        <taxon>Branchiostomatidae</taxon>
        <taxon>Branchiostoma</taxon>
    </lineage>
</organism>
<dbReference type="AlphaFoldDB" id="A0A8K0EWD5"/>
<dbReference type="SUPFAM" id="SSF51419">
    <property type="entry name" value="PLP-binding barrel"/>
    <property type="match status" value="1"/>
</dbReference>
<dbReference type="Proteomes" id="UP000838412">
    <property type="component" value="Chromosome 7"/>
</dbReference>
<evidence type="ECO:0000313" key="16">
    <source>
        <dbReference type="Proteomes" id="UP000838412"/>
    </source>
</evidence>
<dbReference type="NCBIfam" id="TIGR01048">
    <property type="entry name" value="lysA"/>
    <property type="match status" value="1"/>
</dbReference>
<dbReference type="GO" id="GO:0008836">
    <property type="term" value="F:diaminopimelate decarboxylase activity"/>
    <property type="evidence" value="ECO:0007669"/>
    <property type="project" value="UniProtKB-EC"/>
</dbReference>
<gene>
    <name evidence="15" type="primary">ODC1</name>
    <name evidence="15" type="ORF">BLAG_LOCUS21693</name>
</gene>
<dbReference type="PRINTS" id="PR01181">
    <property type="entry name" value="DAPDCRBXLASE"/>
</dbReference>
<evidence type="ECO:0000256" key="5">
    <source>
        <dbReference type="ARBA" id="ARBA00023154"/>
    </source>
</evidence>
<dbReference type="FunFam" id="2.40.37.10:FF:000003">
    <property type="entry name" value="Diaminopimelate decarboxylase"/>
    <property type="match status" value="1"/>
</dbReference>
<dbReference type="InterPro" id="IPR002986">
    <property type="entry name" value="DAP_deCOOHase_LysA"/>
</dbReference>
<name>A0A8K0EWD5_BRALA</name>
<dbReference type="PROSITE" id="PS00879">
    <property type="entry name" value="ODR_DC_2_2"/>
    <property type="match status" value="1"/>
</dbReference>
<reference evidence="15" key="1">
    <citation type="submission" date="2022-01" db="EMBL/GenBank/DDBJ databases">
        <authorList>
            <person name="Braso-Vives M."/>
        </authorList>
    </citation>
    <scope>NUCLEOTIDE SEQUENCE</scope>
</reference>
<keyword evidence="6" id="KW-0456">Lyase</keyword>
<dbReference type="Gene3D" id="2.40.37.10">
    <property type="entry name" value="Lyase, Ornithine Decarboxylase, Chain A, domain 1"/>
    <property type="match status" value="1"/>
</dbReference>
<feature type="active site" description="Proton donor" evidence="12">
    <location>
        <position position="367"/>
    </location>
</feature>
<feature type="domain" description="Orn/DAP/Arg decarboxylase 2 C-terminal" evidence="13">
    <location>
        <begin position="49"/>
        <end position="394"/>
    </location>
</feature>
<dbReference type="Pfam" id="PF02784">
    <property type="entry name" value="Orn_Arg_deC_N"/>
    <property type="match status" value="1"/>
</dbReference>
<evidence type="ECO:0000256" key="8">
    <source>
        <dbReference type="ARBA" id="ARBA00053571"/>
    </source>
</evidence>
<comment type="cofactor">
    <cofactor evidence="1 12">
        <name>pyridoxal 5'-phosphate</name>
        <dbReference type="ChEBI" id="CHEBI:597326"/>
    </cofactor>
</comment>
<protein>
    <recommendedName>
        <fullName evidence="11">diaminopimelate decarboxylase</fullName>
        <ecNumber evidence="11">4.1.1.20</ecNumber>
    </recommendedName>
</protein>
<dbReference type="InterPro" id="IPR022644">
    <property type="entry name" value="De-COase2_N"/>
</dbReference>
<comment type="function">
    <text evidence="8">Specifically catalyzes the decarboxylation of meso-diaminopimelate (meso-DAP) to L-lysine.</text>
</comment>
<evidence type="ECO:0000256" key="12">
    <source>
        <dbReference type="PIRSR" id="PIRSR600183-50"/>
    </source>
</evidence>
<comment type="similarity">
    <text evidence="10">Belongs to the Orn/Lys/Arg decarboxylase class-II family. LysA subfamily.</text>
</comment>
<feature type="domain" description="Orn/DAP/Arg decarboxylase 2 N-terminal" evidence="14">
    <location>
        <begin position="52"/>
        <end position="301"/>
    </location>
</feature>
<proteinExistence type="inferred from homology"/>
<dbReference type="CDD" id="cd06828">
    <property type="entry name" value="PLPDE_III_DapDC"/>
    <property type="match status" value="1"/>
</dbReference>
<dbReference type="EMBL" id="OV696692">
    <property type="protein sequence ID" value="CAH1268906.1"/>
    <property type="molecule type" value="Genomic_DNA"/>
</dbReference>
<dbReference type="EC" id="4.1.1.20" evidence="11"/>
<dbReference type="SUPFAM" id="SSF50621">
    <property type="entry name" value="Alanine racemase C-terminal domain-like"/>
    <property type="match status" value="1"/>
</dbReference>
<evidence type="ECO:0000256" key="1">
    <source>
        <dbReference type="ARBA" id="ARBA00001933"/>
    </source>
</evidence>
<feature type="modified residue" description="N6-(pyridoxal phosphate)lysine" evidence="12">
    <location>
        <position position="78"/>
    </location>
</feature>
<evidence type="ECO:0000256" key="11">
    <source>
        <dbReference type="ARBA" id="ARBA00066427"/>
    </source>
</evidence>
<dbReference type="InterPro" id="IPR022657">
    <property type="entry name" value="De-COase2_CS"/>
</dbReference>
<dbReference type="PRINTS" id="PR01179">
    <property type="entry name" value="ODADCRBXLASE"/>
</dbReference>
<keyword evidence="4 12" id="KW-0663">Pyridoxal phosphate</keyword>
<dbReference type="GO" id="GO:0009089">
    <property type="term" value="P:lysine biosynthetic process via diaminopimelate"/>
    <property type="evidence" value="ECO:0007669"/>
    <property type="project" value="InterPro"/>
</dbReference>
<evidence type="ECO:0000256" key="7">
    <source>
        <dbReference type="ARBA" id="ARBA00050464"/>
    </source>
</evidence>
<dbReference type="InterPro" id="IPR009006">
    <property type="entry name" value="Ala_racemase/Decarboxylase_C"/>
</dbReference>
<dbReference type="OrthoDB" id="5034579at2759"/>
<dbReference type="Pfam" id="PF00278">
    <property type="entry name" value="Orn_DAP_Arg_deC"/>
    <property type="match status" value="1"/>
</dbReference>
<comment type="catalytic activity">
    <reaction evidence="7">
        <text>meso-2,6-diaminopimelate + H(+) = L-lysine + CO2</text>
        <dbReference type="Rhea" id="RHEA:15101"/>
        <dbReference type="ChEBI" id="CHEBI:15378"/>
        <dbReference type="ChEBI" id="CHEBI:16526"/>
        <dbReference type="ChEBI" id="CHEBI:32551"/>
        <dbReference type="ChEBI" id="CHEBI:57791"/>
        <dbReference type="EC" id="4.1.1.20"/>
    </reaction>
</comment>
<accession>A0A8K0EWD5</accession>
<keyword evidence="16" id="KW-1185">Reference proteome</keyword>
<dbReference type="PANTHER" id="PTHR43727:SF2">
    <property type="entry name" value="GROUP IV DECARBOXYLASE"/>
    <property type="match status" value="1"/>
</dbReference>
<evidence type="ECO:0000256" key="4">
    <source>
        <dbReference type="ARBA" id="ARBA00022898"/>
    </source>
</evidence>
<keyword evidence="2" id="KW-0028">Amino-acid biosynthesis</keyword>
<dbReference type="HAMAP" id="MF_02120">
    <property type="entry name" value="LysA"/>
    <property type="match status" value="1"/>
</dbReference>
<dbReference type="InterPro" id="IPR000183">
    <property type="entry name" value="Orn/DAP/Arg_de-COase"/>
</dbReference>
<dbReference type="InterPro" id="IPR022643">
    <property type="entry name" value="De-COase2_C"/>
</dbReference>
<evidence type="ECO:0000256" key="6">
    <source>
        <dbReference type="ARBA" id="ARBA00023239"/>
    </source>
</evidence>
<dbReference type="PANTHER" id="PTHR43727">
    <property type="entry name" value="DIAMINOPIMELATE DECARBOXYLASE"/>
    <property type="match status" value="1"/>
</dbReference>